<dbReference type="Pfam" id="PF13889">
    <property type="entry name" value="Chromosome_seg"/>
    <property type="match status" value="1"/>
</dbReference>
<gene>
    <name evidence="4" type="ORF">QYM36_006673</name>
</gene>
<dbReference type="Pfam" id="PF13915">
    <property type="entry name" value="DUF4210"/>
    <property type="match status" value="1"/>
</dbReference>
<evidence type="ECO:0000313" key="5">
    <source>
        <dbReference type="Proteomes" id="UP001187531"/>
    </source>
</evidence>
<dbReference type="PANTHER" id="PTHR13199">
    <property type="entry name" value="GH03947P"/>
    <property type="match status" value="1"/>
</dbReference>
<sequence>MHSSLSEEPSPPDILKQIGCVLLESRMPSKDDSSRGYVEGPHYPDLRPKAFECMIPHRCKPEENKQCHLVREFEEMVKIGRGCATHEFNIHVYLTPSCDHTSLESQKRKVGWMLVESWSLGTSPSQSDKSFTINSLTLLHAIRSFLQFTQLSCWLNRSKGKWSRGIEMIISKEEAHWPSEYAGKLIAHKFVDCRMNDMILSVRANLLPKLDKMPTVTCFACENSMQTRSGLDCNPREPGFMSSVCHVTSLQLDQPKSSSQYFGTPFQFQRFNLNRIQRQEADSHHPVFQSSYDNNVSPVEDGILFEIPNRVDVSEEQKRRRGGSQPIPIPGMQQFHSNIAKLNARNRLDSGIDRPQVLQLQVEKPGLSLEKDRGRERTPRKRQSSERSGNSRDRRRQAENCQTSQGASRKLDLEAENAANVFTILRLRDVQTENEDEPGPSRSRNLHIDSECSAFPNKVKKTIEGDANDEIQERCSPKNTAVNTTKPKMTVKAVPSAQDRAKFHEYLDSSASMVFHTWTPHSGLPLTSSLVPMVREPHFNFDKSLEVITDNRCANESSVPISPVDVNASPVPYEPFRRRRRVIRHAWRPSLASTSLLGTFEESMLNGRLEPTATVEGFRAELGASGAFCPAHKKFPVSVFFYALTNELDGSSPYLGHINLGEKGYQVPKEGTIQLTLFNPQGTVVKMFVILYNLSEMSPNSRTFLRQRTYYMPRSAGEHHQDVSKWLRYLVHLRFASTKSGRIFLHTDIRLIVIRRSDADTAYGHGLEECYEWKSFIRGPTNPRFSPSVLTARSAF</sequence>
<feature type="domain" description="Atos-like conserved" evidence="3">
    <location>
        <begin position="596"/>
        <end position="655"/>
    </location>
</feature>
<proteinExistence type="inferred from homology"/>
<feature type="region of interest" description="Disordered" evidence="2">
    <location>
        <begin position="353"/>
        <end position="412"/>
    </location>
</feature>
<evidence type="ECO:0000256" key="1">
    <source>
        <dbReference type="ARBA" id="ARBA00034497"/>
    </source>
</evidence>
<dbReference type="AlphaFoldDB" id="A0AA88HY32"/>
<dbReference type="InterPro" id="IPR051506">
    <property type="entry name" value="ATOS_Transcription_Regulators"/>
</dbReference>
<dbReference type="Proteomes" id="UP001187531">
    <property type="component" value="Unassembled WGS sequence"/>
</dbReference>
<feature type="compositionally biased region" description="Basic and acidic residues" evidence="2">
    <location>
        <begin position="369"/>
        <end position="398"/>
    </location>
</feature>
<dbReference type="InterPro" id="IPR025261">
    <property type="entry name" value="Atos-like_cons_dom"/>
</dbReference>
<dbReference type="InterPro" id="IPR033473">
    <property type="entry name" value="Atos-like_C"/>
</dbReference>
<dbReference type="EMBL" id="JAVRJZ010000010">
    <property type="protein sequence ID" value="KAK2717965.1"/>
    <property type="molecule type" value="Genomic_DNA"/>
</dbReference>
<protein>
    <recommendedName>
        <fullName evidence="3">Atos-like conserved domain-containing protein</fullName>
    </recommendedName>
</protein>
<reference evidence="4" key="1">
    <citation type="submission" date="2023-07" db="EMBL/GenBank/DDBJ databases">
        <title>Chromosome-level genome assembly of Artemia franciscana.</title>
        <authorList>
            <person name="Jo E."/>
        </authorList>
    </citation>
    <scope>NUCLEOTIDE SEQUENCE</scope>
    <source>
        <tissue evidence="4">Whole body</tissue>
    </source>
</reference>
<organism evidence="4 5">
    <name type="scientific">Artemia franciscana</name>
    <name type="common">Brine shrimp</name>
    <name type="synonym">Artemia sanfranciscana</name>
    <dbReference type="NCBI Taxonomy" id="6661"/>
    <lineage>
        <taxon>Eukaryota</taxon>
        <taxon>Metazoa</taxon>
        <taxon>Ecdysozoa</taxon>
        <taxon>Arthropoda</taxon>
        <taxon>Crustacea</taxon>
        <taxon>Branchiopoda</taxon>
        <taxon>Anostraca</taxon>
        <taxon>Artemiidae</taxon>
        <taxon>Artemia</taxon>
    </lineage>
</organism>
<feature type="region of interest" description="Disordered" evidence="2">
    <location>
        <begin position="310"/>
        <end position="332"/>
    </location>
</feature>
<dbReference type="SMART" id="SM01177">
    <property type="entry name" value="DUF4210"/>
    <property type="match status" value="1"/>
</dbReference>
<evidence type="ECO:0000256" key="2">
    <source>
        <dbReference type="SAM" id="MobiDB-lite"/>
    </source>
</evidence>
<comment type="caution">
    <text evidence="4">The sequence shown here is derived from an EMBL/GenBank/DDBJ whole genome shotgun (WGS) entry which is preliminary data.</text>
</comment>
<name>A0AA88HY32_ARTSF</name>
<keyword evidence="5" id="KW-1185">Reference proteome</keyword>
<evidence type="ECO:0000313" key="4">
    <source>
        <dbReference type="EMBL" id="KAK2717965.1"/>
    </source>
</evidence>
<comment type="similarity">
    <text evidence="1">Belongs to the ATOS family.</text>
</comment>
<dbReference type="PANTHER" id="PTHR13199:SF11">
    <property type="entry name" value="PROTEIN ATOSSA"/>
    <property type="match status" value="1"/>
</dbReference>
<accession>A0AA88HY32</accession>
<evidence type="ECO:0000259" key="3">
    <source>
        <dbReference type="SMART" id="SM01177"/>
    </source>
</evidence>